<dbReference type="InterPro" id="IPR000182">
    <property type="entry name" value="GNAT_dom"/>
</dbReference>
<gene>
    <name evidence="2" type="ORF">AUR04nite_31340</name>
</gene>
<evidence type="ECO:0000313" key="3">
    <source>
        <dbReference type="Proteomes" id="UP000316612"/>
    </source>
</evidence>
<dbReference type="RefSeq" id="WP_218024697.1">
    <property type="nucleotide sequence ID" value="NZ_BAAAJL010000010.1"/>
</dbReference>
<dbReference type="Pfam" id="PF00583">
    <property type="entry name" value="Acetyltransf_1"/>
    <property type="match status" value="1"/>
</dbReference>
<dbReference type="AlphaFoldDB" id="A0A4Y4DQH6"/>
<dbReference type="CDD" id="cd04301">
    <property type="entry name" value="NAT_SF"/>
    <property type="match status" value="1"/>
</dbReference>
<dbReference type="PROSITE" id="PS51186">
    <property type="entry name" value="GNAT"/>
    <property type="match status" value="1"/>
</dbReference>
<keyword evidence="3" id="KW-1185">Reference proteome</keyword>
<sequence length="294" mass="30926">MITPTASEIPGAAGELARWQDDRLPLQLHPGDLGWYSLRGLDATAHSLRFWLKDRALAAIGLLDGPDLLRIAVNPKLRDDQALAEQMAADLNSVARRIFTTGTVSVEARGARRLGLLLTESGWQEGESWTTLRRSLADPVPATSLRIDAIDASGARQWLAVHASAFRSAEADERQLDQLEESWLRMTGNPLYAQGQCLLGFDAHGQPAAVAAVWSAGPGAPGLLEPIGVHAQHRGRGYGTAISLAAAAALRSMGASSAMVGTTSANTAAIAAYVSAGFAADAPVADFTLVRSAS</sequence>
<dbReference type="Proteomes" id="UP000316612">
    <property type="component" value="Unassembled WGS sequence"/>
</dbReference>
<organism evidence="2 3">
    <name type="scientific">Glutamicibacter uratoxydans</name>
    <name type="common">Arthrobacter uratoxydans</name>
    <dbReference type="NCBI Taxonomy" id="43667"/>
    <lineage>
        <taxon>Bacteria</taxon>
        <taxon>Bacillati</taxon>
        <taxon>Actinomycetota</taxon>
        <taxon>Actinomycetes</taxon>
        <taxon>Micrococcales</taxon>
        <taxon>Micrococcaceae</taxon>
        <taxon>Glutamicibacter</taxon>
    </lineage>
</organism>
<protein>
    <recommendedName>
        <fullName evidence="1">N-acetyltransferase domain-containing protein</fullName>
    </recommendedName>
</protein>
<dbReference type="EMBL" id="BJNY01000022">
    <property type="protein sequence ID" value="GED07602.1"/>
    <property type="molecule type" value="Genomic_DNA"/>
</dbReference>
<proteinExistence type="predicted"/>
<evidence type="ECO:0000259" key="1">
    <source>
        <dbReference type="PROSITE" id="PS51186"/>
    </source>
</evidence>
<evidence type="ECO:0000313" key="2">
    <source>
        <dbReference type="EMBL" id="GED07602.1"/>
    </source>
</evidence>
<accession>A0A4Y4DQH6</accession>
<feature type="domain" description="N-acetyltransferase" evidence="1">
    <location>
        <begin position="145"/>
        <end position="294"/>
    </location>
</feature>
<dbReference type="Gene3D" id="3.40.630.30">
    <property type="match status" value="1"/>
</dbReference>
<reference evidence="2 3" key="1">
    <citation type="submission" date="2019-06" db="EMBL/GenBank/DDBJ databases">
        <title>Whole genome shotgun sequence of Glutamicibacter uratoxydans NBRC 15515.</title>
        <authorList>
            <person name="Hosoyama A."/>
            <person name="Uohara A."/>
            <person name="Ohji S."/>
            <person name="Ichikawa N."/>
        </authorList>
    </citation>
    <scope>NUCLEOTIDE SEQUENCE [LARGE SCALE GENOMIC DNA]</scope>
    <source>
        <strain evidence="2 3">NBRC 15515</strain>
    </source>
</reference>
<dbReference type="InterPro" id="IPR016181">
    <property type="entry name" value="Acyl_CoA_acyltransferase"/>
</dbReference>
<dbReference type="SUPFAM" id="SSF55729">
    <property type="entry name" value="Acyl-CoA N-acyltransferases (Nat)"/>
    <property type="match status" value="1"/>
</dbReference>
<dbReference type="GO" id="GO:0016747">
    <property type="term" value="F:acyltransferase activity, transferring groups other than amino-acyl groups"/>
    <property type="evidence" value="ECO:0007669"/>
    <property type="project" value="InterPro"/>
</dbReference>
<name>A0A4Y4DQH6_GLUUR</name>
<comment type="caution">
    <text evidence="2">The sequence shown here is derived from an EMBL/GenBank/DDBJ whole genome shotgun (WGS) entry which is preliminary data.</text>
</comment>